<evidence type="ECO:0000313" key="2">
    <source>
        <dbReference type="Proteomes" id="UP000216442"/>
    </source>
</evidence>
<name>A0A271LF98_9HYPH</name>
<dbReference type="RefSeq" id="WP_095494842.1">
    <property type="nucleotide sequence ID" value="NZ_NPKJ01000062.1"/>
</dbReference>
<dbReference type="EMBL" id="NPKJ01000062">
    <property type="protein sequence ID" value="PAQ06793.1"/>
    <property type="molecule type" value="Genomic_DNA"/>
</dbReference>
<accession>A0A271LF98</accession>
<organism evidence="1 2">
    <name type="scientific">Mesorhizobium temperatum</name>
    <dbReference type="NCBI Taxonomy" id="241416"/>
    <lineage>
        <taxon>Bacteria</taxon>
        <taxon>Pseudomonadati</taxon>
        <taxon>Pseudomonadota</taxon>
        <taxon>Alphaproteobacteria</taxon>
        <taxon>Hyphomicrobiales</taxon>
        <taxon>Phyllobacteriaceae</taxon>
        <taxon>Mesorhizobium</taxon>
    </lineage>
</organism>
<dbReference type="Proteomes" id="UP000216442">
    <property type="component" value="Unassembled WGS sequence"/>
</dbReference>
<protein>
    <recommendedName>
        <fullName evidence="3">DarT domain-containing protein</fullName>
    </recommendedName>
</protein>
<reference evidence="1 2" key="1">
    <citation type="submission" date="2017-08" db="EMBL/GenBank/DDBJ databases">
        <title>Mesorhizobium wenxinae sp. nov., a novel rhizobial species isolated from root nodules of chickpea (Cicer arietinum L.).</title>
        <authorList>
            <person name="Zhang J."/>
        </authorList>
    </citation>
    <scope>NUCLEOTIDE SEQUENCE [LARGE SCALE GENOMIC DNA]</scope>
    <source>
        <strain evidence="1 2">SDW018</strain>
    </source>
</reference>
<sequence>MILYHFTSLEMLERIKAEGLTKGEIPLTAYRTINAVWFTTDSDSSGHGLSDNEPLSREDIQKLKAAGLLSASAPDEGIRHIDKRAVRIKVVIPSTDRDLKRWVTWGRKHLERDWFDTLSEVGGGNQKARTWYVCFRTIQPAEFAAIDILRPHPAT</sequence>
<comment type="caution">
    <text evidence="1">The sequence shown here is derived from an EMBL/GenBank/DDBJ whole genome shotgun (WGS) entry which is preliminary data.</text>
</comment>
<gene>
    <name evidence="1" type="ORF">CIT26_23665</name>
</gene>
<proteinExistence type="predicted"/>
<dbReference type="OrthoDB" id="8290121at2"/>
<dbReference type="AlphaFoldDB" id="A0A271LF98"/>
<keyword evidence="2" id="KW-1185">Reference proteome</keyword>
<evidence type="ECO:0008006" key="3">
    <source>
        <dbReference type="Google" id="ProtNLM"/>
    </source>
</evidence>
<evidence type="ECO:0000313" key="1">
    <source>
        <dbReference type="EMBL" id="PAQ06793.1"/>
    </source>
</evidence>